<evidence type="ECO:0000313" key="1">
    <source>
        <dbReference type="EMBL" id="GEB61287.1"/>
    </source>
</evidence>
<dbReference type="RefSeq" id="WP_141301595.1">
    <property type="nucleotide sequence ID" value="NZ_BJMN01000054.1"/>
</dbReference>
<dbReference type="EMBL" id="BJMN01000054">
    <property type="protein sequence ID" value="GEB61287.1"/>
    <property type="molecule type" value="Genomic_DNA"/>
</dbReference>
<accession>A0A4Y3RWQ4</accession>
<evidence type="ECO:0000313" key="2">
    <source>
        <dbReference type="Proteomes" id="UP000315226"/>
    </source>
</evidence>
<name>A0A4Y3RWQ4_9ACTN</name>
<organism evidence="1 2">
    <name type="scientific">Streptomyces gardneri</name>
    <dbReference type="NCBI Taxonomy" id="66892"/>
    <lineage>
        <taxon>Bacteria</taxon>
        <taxon>Bacillati</taxon>
        <taxon>Actinomycetota</taxon>
        <taxon>Actinomycetes</taxon>
        <taxon>Kitasatosporales</taxon>
        <taxon>Streptomycetaceae</taxon>
        <taxon>Streptomyces</taxon>
    </lineage>
</organism>
<reference evidence="1 2" key="1">
    <citation type="submission" date="2019-06" db="EMBL/GenBank/DDBJ databases">
        <title>Whole genome shotgun sequence of Streptomyces gardneri NBRC 12865.</title>
        <authorList>
            <person name="Hosoyama A."/>
            <person name="Uohara A."/>
            <person name="Ohji S."/>
            <person name="Ichikawa N."/>
        </authorList>
    </citation>
    <scope>NUCLEOTIDE SEQUENCE [LARGE SCALE GENOMIC DNA]</scope>
    <source>
        <strain evidence="1 2">NBRC 12865</strain>
    </source>
</reference>
<protein>
    <submittedName>
        <fullName evidence="1">Uncharacterized protein</fullName>
    </submittedName>
</protein>
<sequence length="205" mass="21708">MTDINFSPTFKHVAWVDNRDRVAASGQNGFNVRFDSIQKDLENLSSVVRQIDAGLKAVGQRPTVKRLLSLPPAFAPVQSRTPWVLQSNGVAVRTSANDTDLGGVLAVAPPDGVQLLTLRATGTNAGNGSLQVTLFRSSLTVTGPPEPIAQVQCSGGPFGDPQPIQPDKARVDMSRFSYFVGASLVDATPGGAVFITSVQLSYNVD</sequence>
<gene>
    <name evidence="1" type="ORF">SGA01_68920</name>
</gene>
<proteinExistence type="predicted"/>
<dbReference type="OrthoDB" id="3321691at2"/>
<dbReference type="Proteomes" id="UP000315226">
    <property type="component" value="Unassembled WGS sequence"/>
</dbReference>
<comment type="caution">
    <text evidence="1">The sequence shown here is derived from an EMBL/GenBank/DDBJ whole genome shotgun (WGS) entry which is preliminary data.</text>
</comment>
<dbReference type="AlphaFoldDB" id="A0A4Y3RWQ4"/>
<keyword evidence="2" id="KW-1185">Reference proteome</keyword>